<feature type="region of interest" description="Disordered" evidence="1">
    <location>
        <begin position="24"/>
        <end position="55"/>
    </location>
</feature>
<accession>A0A7W3MUB4</accession>
<reference evidence="2 3" key="1">
    <citation type="submission" date="2020-08" db="EMBL/GenBank/DDBJ databases">
        <title>Sequencing the genomes of 1000 actinobacteria strains.</title>
        <authorList>
            <person name="Klenk H.-P."/>
        </authorList>
    </citation>
    <scope>NUCLEOTIDE SEQUENCE [LARGE SCALE GENOMIC DNA]</scope>
    <source>
        <strain evidence="2 3">DSM 45823</strain>
    </source>
</reference>
<dbReference type="Proteomes" id="UP000539313">
    <property type="component" value="Unassembled WGS sequence"/>
</dbReference>
<sequence length="100" mass="10839">MAVVIYKNTKTGAIVRLAAPNKAMDQSQRWQRVEETAEPADPAGGQEPGRYDPADHTVDEVNAYLADVDLAERERIIQAEAEGKARRGIISGPYSDLSGA</sequence>
<gene>
    <name evidence="2" type="ORF">HNR21_000896</name>
</gene>
<dbReference type="EMBL" id="JACJII010000001">
    <property type="protein sequence ID" value="MBA9002014.1"/>
    <property type="molecule type" value="Genomic_DNA"/>
</dbReference>
<protein>
    <submittedName>
        <fullName evidence="2">Uncharacterized protein</fullName>
    </submittedName>
</protein>
<evidence type="ECO:0000313" key="3">
    <source>
        <dbReference type="Proteomes" id="UP000539313"/>
    </source>
</evidence>
<dbReference type="AlphaFoldDB" id="A0A7W3MUB4"/>
<evidence type="ECO:0000256" key="1">
    <source>
        <dbReference type="SAM" id="MobiDB-lite"/>
    </source>
</evidence>
<name>A0A7W3MUB4_9ACTN</name>
<proteinExistence type="predicted"/>
<evidence type="ECO:0000313" key="2">
    <source>
        <dbReference type="EMBL" id="MBA9002014.1"/>
    </source>
</evidence>
<organism evidence="2 3">
    <name type="scientific">Thermomonospora cellulosilytica</name>
    <dbReference type="NCBI Taxonomy" id="1411118"/>
    <lineage>
        <taxon>Bacteria</taxon>
        <taxon>Bacillati</taxon>
        <taxon>Actinomycetota</taxon>
        <taxon>Actinomycetes</taxon>
        <taxon>Streptosporangiales</taxon>
        <taxon>Thermomonosporaceae</taxon>
        <taxon>Thermomonospora</taxon>
    </lineage>
</organism>
<comment type="caution">
    <text evidence="2">The sequence shown here is derived from an EMBL/GenBank/DDBJ whole genome shotgun (WGS) entry which is preliminary data.</text>
</comment>
<keyword evidence="3" id="KW-1185">Reference proteome</keyword>